<comment type="caution">
    <text evidence="7">The sequence shown here is derived from an EMBL/GenBank/DDBJ whole genome shotgun (WGS) entry which is preliminary data.</text>
</comment>
<dbReference type="InterPro" id="IPR001764">
    <property type="entry name" value="Glyco_hydro_3_N"/>
</dbReference>
<dbReference type="RefSeq" id="WP_168035150.1">
    <property type="nucleotide sequence ID" value="NZ_JAAVNE010000086.1"/>
</dbReference>
<dbReference type="PANTHER" id="PTHR30480:SF13">
    <property type="entry name" value="BETA-HEXOSAMINIDASE"/>
    <property type="match status" value="1"/>
</dbReference>
<evidence type="ECO:0000256" key="5">
    <source>
        <dbReference type="ARBA" id="ARBA00023295"/>
    </source>
</evidence>
<gene>
    <name evidence="7" type="primary">nagZ</name>
    <name evidence="7" type="ORF">HEQ75_26580</name>
</gene>
<dbReference type="EC" id="3.2.1.52" evidence="3"/>
<keyword evidence="4 7" id="KW-0378">Hydrolase</keyword>
<evidence type="ECO:0000256" key="4">
    <source>
        <dbReference type="ARBA" id="ARBA00022801"/>
    </source>
</evidence>
<evidence type="ECO:0000313" key="7">
    <source>
        <dbReference type="EMBL" id="NKC34446.1"/>
    </source>
</evidence>
<evidence type="ECO:0000256" key="2">
    <source>
        <dbReference type="ARBA" id="ARBA00005336"/>
    </source>
</evidence>
<dbReference type="Pfam" id="PF00933">
    <property type="entry name" value="Glyco_hydro_3"/>
    <property type="match status" value="1"/>
</dbReference>
<organism evidence="7 8">
    <name type="scientific">Falsiroseomonas selenitidurans</name>
    <dbReference type="NCBI Taxonomy" id="2716335"/>
    <lineage>
        <taxon>Bacteria</taxon>
        <taxon>Pseudomonadati</taxon>
        <taxon>Pseudomonadota</taxon>
        <taxon>Alphaproteobacteria</taxon>
        <taxon>Acetobacterales</taxon>
        <taxon>Roseomonadaceae</taxon>
        <taxon>Falsiroseomonas</taxon>
    </lineage>
</organism>
<dbReference type="InterPro" id="IPR050226">
    <property type="entry name" value="NagZ_Beta-hexosaminidase"/>
</dbReference>
<proteinExistence type="inferred from homology"/>
<sequence length="338" mass="34827">MTPRAAIIGIAGPELAAEEVALFGRHRPAGAILFRRNVESPTQVTALCAALRAALGPEAPILIDQEGGRVARLRPPHWPDFPPAALFEHAPAMAAEANATLLGLECASLGLDVVCAPLLDLRLPGMHPVIGDRAFSADPAEVARLGAAWVRGLQQAGCIPVVKHIPGHGRAAVDSHEALPRIAADRATLAADFAPFRALAAQDGGVGFWAMTAHILYEALDPALPATLSPGVVQGVIRGEIGFDGVLVSDDLAMGALAGRPGDLASASLAAGCDLALHCTGVLAETAALLEACPALSADAARRLAAARAAMQAARQTIDPRLLAEIRDRLLATRPAFA</sequence>
<dbReference type="GO" id="GO:0004563">
    <property type="term" value="F:beta-N-acetylhexosaminidase activity"/>
    <property type="evidence" value="ECO:0007669"/>
    <property type="project" value="UniProtKB-EC"/>
</dbReference>
<dbReference type="InterPro" id="IPR017853">
    <property type="entry name" value="GH"/>
</dbReference>
<dbReference type="Proteomes" id="UP000787635">
    <property type="component" value="Unassembled WGS sequence"/>
</dbReference>
<evidence type="ECO:0000313" key="8">
    <source>
        <dbReference type="Proteomes" id="UP000787635"/>
    </source>
</evidence>
<dbReference type="InterPro" id="IPR036962">
    <property type="entry name" value="Glyco_hydro_3_N_sf"/>
</dbReference>
<accession>A0ABX1EC83</accession>
<dbReference type="Gene3D" id="3.20.20.300">
    <property type="entry name" value="Glycoside hydrolase, family 3, N-terminal domain"/>
    <property type="match status" value="1"/>
</dbReference>
<dbReference type="PANTHER" id="PTHR30480">
    <property type="entry name" value="BETA-HEXOSAMINIDASE-RELATED"/>
    <property type="match status" value="1"/>
</dbReference>
<keyword evidence="5 7" id="KW-0326">Glycosidase</keyword>
<evidence type="ECO:0000259" key="6">
    <source>
        <dbReference type="Pfam" id="PF00933"/>
    </source>
</evidence>
<comment type="catalytic activity">
    <reaction evidence="1">
        <text>Hydrolysis of terminal non-reducing N-acetyl-D-hexosamine residues in N-acetyl-beta-D-hexosaminides.</text>
        <dbReference type="EC" id="3.2.1.52"/>
    </reaction>
</comment>
<evidence type="ECO:0000256" key="1">
    <source>
        <dbReference type="ARBA" id="ARBA00001231"/>
    </source>
</evidence>
<comment type="similarity">
    <text evidence="2">Belongs to the glycosyl hydrolase 3 family.</text>
</comment>
<keyword evidence="8" id="KW-1185">Reference proteome</keyword>
<name>A0ABX1EC83_9PROT</name>
<dbReference type="SUPFAM" id="SSF51445">
    <property type="entry name" value="(Trans)glycosidases"/>
    <property type="match status" value="1"/>
</dbReference>
<dbReference type="PROSITE" id="PS00775">
    <property type="entry name" value="GLYCOSYL_HYDROL_F3"/>
    <property type="match status" value="1"/>
</dbReference>
<dbReference type="InterPro" id="IPR019800">
    <property type="entry name" value="Glyco_hydro_3_AS"/>
</dbReference>
<evidence type="ECO:0000256" key="3">
    <source>
        <dbReference type="ARBA" id="ARBA00012663"/>
    </source>
</evidence>
<reference evidence="7 8" key="1">
    <citation type="submission" date="2020-03" db="EMBL/GenBank/DDBJ databases">
        <title>Roseomonas selenitidurans sp. nov. isolated from urban soil.</title>
        <authorList>
            <person name="Liu H."/>
        </authorList>
    </citation>
    <scope>NUCLEOTIDE SEQUENCE [LARGE SCALE GENOMIC DNA]</scope>
    <source>
        <strain evidence="7 8">BU-1</strain>
    </source>
</reference>
<dbReference type="EMBL" id="JAAVNE010000086">
    <property type="protein sequence ID" value="NKC34446.1"/>
    <property type="molecule type" value="Genomic_DNA"/>
</dbReference>
<feature type="domain" description="Glycoside hydrolase family 3 N-terminal" evidence="6">
    <location>
        <begin position="18"/>
        <end position="297"/>
    </location>
</feature>
<protein>
    <recommendedName>
        <fullName evidence="3">beta-N-acetylhexosaminidase</fullName>
        <ecNumber evidence="3">3.2.1.52</ecNumber>
    </recommendedName>
</protein>
<dbReference type="NCBIfam" id="NF003740">
    <property type="entry name" value="PRK05337.1"/>
    <property type="match status" value="1"/>
</dbReference>